<keyword evidence="4 5" id="KW-0131">Cell cycle</keyword>
<keyword evidence="3 5" id="KW-0717">Septation</keyword>
<keyword evidence="7" id="KW-1185">Reference proteome</keyword>
<dbReference type="InterPro" id="IPR009777">
    <property type="entry name" value="ZapD"/>
</dbReference>
<gene>
    <name evidence="5" type="primary">zapD</name>
    <name evidence="6" type="ORF">AU255_16200</name>
</gene>
<dbReference type="Gene3D" id="2.60.440.10">
    <property type="entry name" value="YacF-like domains"/>
    <property type="match status" value="1"/>
</dbReference>
<dbReference type="NCBIfam" id="NF003656">
    <property type="entry name" value="PRK05287.1-4"/>
    <property type="match status" value="1"/>
</dbReference>
<protein>
    <recommendedName>
        <fullName evidence="5">Cell division protein ZapD</fullName>
    </recommendedName>
    <alternativeName>
        <fullName evidence="5">Z ring-associated protein D</fullName>
    </alternativeName>
</protein>
<dbReference type="InterPro" id="IPR027462">
    <property type="entry name" value="ZapD_C"/>
</dbReference>
<proteinExistence type="inferred from homology"/>
<dbReference type="STRING" id="1420851.AU255_16200"/>
<comment type="subunit">
    <text evidence="5">Interacts with FtsZ.</text>
</comment>
<keyword evidence="1 5" id="KW-0963">Cytoplasm</keyword>
<evidence type="ECO:0000313" key="6">
    <source>
        <dbReference type="EMBL" id="OQK15972.1"/>
    </source>
</evidence>
<dbReference type="InterPro" id="IPR036268">
    <property type="entry name" value="ZapD_sf"/>
</dbReference>
<dbReference type="PANTHER" id="PTHR39455">
    <property type="entry name" value="CELL DIVISION PROTEIN ZAPD"/>
    <property type="match status" value="1"/>
</dbReference>
<accession>A0A1V8M359</accession>
<keyword evidence="2 5" id="KW-0132">Cell division</keyword>
<evidence type="ECO:0000256" key="3">
    <source>
        <dbReference type="ARBA" id="ARBA00023210"/>
    </source>
</evidence>
<evidence type="ECO:0000313" key="7">
    <source>
        <dbReference type="Proteomes" id="UP000191980"/>
    </source>
</evidence>
<dbReference type="PANTHER" id="PTHR39455:SF1">
    <property type="entry name" value="CELL DIVISION PROTEIN ZAPD"/>
    <property type="match status" value="1"/>
</dbReference>
<evidence type="ECO:0000256" key="1">
    <source>
        <dbReference type="ARBA" id="ARBA00022490"/>
    </source>
</evidence>
<organism evidence="6 7">
    <name type="scientific">Methyloprofundus sedimenti</name>
    <dbReference type="NCBI Taxonomy" id="1420851"/>
    <lineage>
        <taxon>Bacteria</taxon>
        <taxon>Pseudomonadati</taxon>
        <taxon>Pseudomonadota</taxon>
        <taxon>Gammaproteobacteria</taxon>
        <taxon>Methylococcales</taxon>
        <taxon>Methylococcaceae</taxon>
        <taxon>Methyloprofundus</taxon>
    </lineage>
</organism>
<reference evidence="6 7" key="1">
    <citation type="submission" date="2015-12" db="EMBL/GenBank/DDBJ databases">
        <authorList>
            <person name="Shamseldin A."/>
            <person name="Moawad H."/>
            <person name="Abd El-Rahim W.M."/>
            <person name="Sadowsky M.J."/>
        </authorList>
    </citation>
    <scope>NUCLEOTIDE SEQUENCE [LARGE SCALE GENOMIC DNA]</scope>
    <source>
        <strain evidence="6 7">WF1</strain>
    </source>
</reference>
<name>A0A1V8M359_9GAMM</name>
<comment type="caution">
    <text evidence="6">The sequence shown here is derived from an EMBL/GenBank/DDBJ whole genome shotgun (WGS) entry which is preliminary data.</text>
</comment>
<dbReference type="AlphaFoldDB" id="A0A1V8M359"/>
<dbReference type="GO" id="GO:0005737">
    <property type="term" value="C:cytoplasm"/>
    <property type="evidence" value="ECO:0007669"/>
    <property type="project" value="UniProtKB-SubCell"/>
</dbReference>
<dbReference type="HAMAP" id="MF_01092">
    <property type="entry name" value="ZapD"/>
    <property type="match status" value="1"/>
</dbReference>
<dbReference type="OrthoDB" id="5294622at2"/>
<comment type="subcellular location">
    <subcellularLocation>
        <location evidence="5">Cytoplasm</location>
    </subcellularLocation>
    <text evidence="5">Localizes to mid-cell in an FtsZ-dependent manner.</text>
</comment>
<comment type="similarity">
    <text evidence="5">Belongs to the ZapD family.</text>
</comment>
<sequence>MRVFIRLEQLFLQLDHFIAGSGIWDKKATINTLVEILQVLSRHDLKAETLKELERHSNRLNQLSNHEGVDTKMLRKILDDLDSTSKILYATNGKIDISSMKSDLFQTICQRSNIPGGTCSFDLPSYHYWLEQEKELQNKDLNMWISIFSPIRTAVDLILNFIRLSSDTTNEIAHQGFYQATLDQTQPYQIVIIKVLRNTPYFVEISGGKHRFTTRFMSSSSGNVRPKQADKDVNFLLSYCIF</sequence>
<dbReference type="GO" id="GO:0043093">
    <property type="term" value="P:FtsZ-dependent cytokinesis"/>
    <property type="evidence" value="ECO:0007669"/>
    <property type="project" value="UniProtKB-UniRule"/>
</dbReference>
<comment type="function">
    <text evidence="5">Cell division factor that enhances FtsZ-ring assembly. Directly interacts with FtsZ and promotes bundling of FtsZ protofilaments, with a reduction in FtsZ GTPase activity.</text>
</comment>
<dbReference type="Proteomes" id="UP000191980">
    <property type="component" value="Unassembled WGS sequence"/>
</dbReference>
<dbReference type="GO" id="GO:0000917">
    <property type="term" value="P:division septum assembly"/>
    <property type="evidence" value="ECO:0007669"/>
    <property type="project" value="UniProtKB-KW"/>
</dbReference>
<evidence type="ECO:0000256" key="2">
    <source>
        <dbReference type="ARBA" id="ARBA00022618"/>
    </source>
</evidence>
<dbReference type="GO" id="GO:0032153">
    <property type="term" value="C:cell division site"/>
    <property type="evidence" value="ECO:0007669"/>
    <property type="project" value="TreeGrafter"/>
</dbReference>
<dbReference type="EMBL" id="LPUF01000003">
    <property type="protein sequence ID" value="OQK15972.1"/>
    <property type="molecule type" value="Genomic_DNA"/>
</dbReference>
<dbReference type="Gene3D" id="1.10.3900.10">
    <property type="entry name" value="YacF-like"/>
    <property type="match status" value="1"/>
</dbReference>
<dbReference type="Pfam" id="PF07072">
    <property type="entry name" value="ZapD"/>
    <property type="match status" value="1"/>
</dbReference>
<dbReference type="SUPFAM" id="SSF160950">
    <property type="entry name" value="YacF-like"/>
    <property type="match status" value="1"/>
</dbReference>
<evidence type="ECO:0000256" key="5">
    <source>
        <dbReference type="HAMAP-Rule" id="MF_01092"/>
    </source>
</evidence>
<evidence type="ECO:0000256" key="4">
    <source>
        <dbReference type="ARBA" id="ARBA00023306"/>
    </source>
</evidence>